<evidence type="ECO:0000256" key="10">
    <source>
        <dbReference type="ARBA" id="ARBA00079280"/>
    </source>
</evidence>
<keyword evidence="6" id="KW-0442">Lipid degradation</keyword>
<feature type="domain" description="PLD phosphodiesterase" evidence="12">
    <location>
        <begin position="952"/>
        <end position="979"/>
    </location>
</feature>
<keyword evidence="4" id="KW-0677">Repeat</keyword>
<evidence type="ECO:0000256" key="1">
    <source>
        <dbReference type="ARBA" id="ARBA00000798"/>
    </source>
</evidence>
<dbReference type="CDD" id="cd09141">
    <property type="entry name" value="PLDc_vPLD1_2_yPLD_like_2"/>
    <property type="match status" value="1"/>
</dbReference>
<feature type="region of interest" description="Disordered" evidence="11">
    <location>
        <begin position="1659"/>
        <end position="1801"/>
    </location>
</feature>
<feature type="region of interest" description="Disordered" evidence="11">
    <location>
        <begin position="1467"/>
        <end position="1553"/>
    </location>
</feature>
<dbReference type="OMA" id="DSLWTKH"/>
<feature type="compositionally biased region" description="Polar residues" evidence="11">
    <location>
        <begin position="1756"/>
        <end position="1777"/>
    </location>
</feature>
<gene>
    <name evidence="13" type="ORF">SAMD00023353_1402070</name>
</gene>
<dbReference type="STRING" id="77044.A0A1W2TD58"/>
<keyword evidence="14" id="KW-1185">Reference proteome</keyword>
<feature type="compositionally biased region" description="Basic residues" evidence="11">
    <location>
        <begin position="257"/>
        <end position="266"/>
    </location>
</feature>
<dbReference type="GO" id="GO:0035091">
    <property type="term" value="F:phosphatidylinositol binding"/>
    <property type="evidence" value="ECO:0007669"/>
    <property type="project" value="InterPro"/>
</dbReference>
<reference evidence="13" key="1">
    <citation type="submission" date="2016-03" db="EMBL/GenBank/DDBJ databases">
        <title>Draft genome sequence of Rosellinia necatrix.</title>
        <authorList>
            <person name="Kanematsu S."/>
        </authorList>
    </citation>
    <scope>NUCLEOTIDE SEQUENCE [LARGE SCALE GENOMIC DNA]</scope>
    <source>
        <strain evidence="13">W97</strain>
    </source>
</reference>
<dbReference type="Pfam" id="PF13091">
    <property type="entry name" value="PLDc_2"/>
    <property type="match status" value="1"/>
</dbReference>
<feature type="region of interest" description="Disordered" evidence="11">
    <location>
        <begin position="1"/>
        <end position="184"/>
    </location>
</feature>
<dbReference type="GO" id="GO:0009395">
    <property type="term" value="P:phospholipid catabolic process"/>
    <property type="evidence" value="ECO:0007669"/>
    <property type="project" value="TreeGrafter"/>
</dbReference>
<evidence type="ECO:0000256" key="9">
    <source>
        <dbReference type="ARBA" id="ARBA00074658"/>
    </source>
</evidence>
<dbReference type="CDD" id="cd09138">
    <property type="entry name" value="PLDc_vPLD1_2_yPLD_like_1"/>
    <property type="match status" value="1"/>
</dbReference>
<keyword evidence="7" id="KW-0443">Lipid metabolism</keyword>
<feature type="compositionally biased region" description="Basic and acidic residues" evidence="11">
    <location>
        <begin position="84"/>
        <end position="93"/>
    </location>
</feature>
<feature type="compositionally biased region" description="Basic residues" evidence="11">
    <location>
        <begin position="1778"/>
        <end position="1790"/>
    </location>
</feature>
<dbReference type="GO" id="GO:0004630">
    <property type="term" value="F:phospholipase D activity"/>
    <property type="evidence" value="ECO:0007669"/>
    <property type="project" value="UniProtKB-EC"/>
</dbReference>
<feature type="region of interest" description="Disordered" evidence="11">
    <location>
        <begin position="231"/>
        <end position="266"/>
    </location>
</feature>
<feature type="compositionally biased region" description="Low complexity" evidence="11">
    <location>
        <begin position="1407"/>
        <end position="1418"/>
    </location>
</feature>
<feature type="domain" description="PLD phosphodiesterase" evidence="12">
    <location>
        <begin position="1261"/>
        <end position="1288"/>
    </location>
</feature>
<dbReference type="Gene3D" id="3.30.870.10">
    <property type="entry name" value="Endonuclease Chain A"/>
    <property type="match status" value="2"/>
</dbReference>
<feature type="compositionally biased region" description="Basic and acidic residues" evidence="11">
    <location>
        <begin position="1419"/>
        <end position="1443"/>
    </location>
</feature>
<dbReference type="Pfam" id="PF00614">
    <property type="entry name" value="PLDc"/>
    <property type="match status" value="1"/>
</dbReference>
<dbReference type="SMART" id="SM00312">
    <property type="entry name" value="PX"/>
    <property type="match status" value="1"/>
</dbReference>
<feature type="region of interest" description="Disordered" evidence="11">
    <location>
        <begin position="521"/>
        <end position="632"/>
    </location>
</feature>
<feature type="compositionally biased region" description="Basic and acidic residues" evidence="11">
    <location>
        <begin position="1740"/>
        <end position="1749"/>
    </location>
</feature>
<feature type="compositionally biased region" description="Low complexity" evidence="11">
    <location>
        <begin position="109"/>
        <end position="125"/>
    </location>
</feature>
<feature type="compositionally biased region" description="Basic and acidic residues" evidence="11">
    <location>
        <begin position="1689"/>
        <end position="1715"/>
    </location>
</feature>
<feature type="region of interest" description="Disordered" evidence="11">
    <location>
        <begin position="1394"/>
        <end position="1443"/>
    </location>
</feature>
<dbReference type="SMART" id="SM00155">
    <property type="entry name" value="PLDc"/>
    <property type="match status" value="2"/>
</dbReference>
<feature type="compositionally biased region" description="Acidic residues" evidence="11">
    <location>
        <begin position="232"/>
        <end position="248"/>
    </location>
</feature>
<keyword evidence="5" id="KW-0378">Hydrolase</keyword>
<evidence type="ECO:0000256" key="6">
    <source>
        <dbReference type="ARBA" id="ARBA00022963"/>
    </source>
</evidence>
<dbReference type="OrthoDB" id="14911at2759"/>
<evidence type="ECO:0000256" key="11">
    <source>
        <dbReference type="SAM" id="MobiDB-lite"/>
    </source>
</evidence>
<feature type="compositionally biased region" description="Low complexity" evidence="11">
    <location>
        <begin position="571"/>
        <end position="590"/>
    </location>
</feature>
<dbReference type="PROSITE" id="PS50035">
    <property type="entry name" value="PLD"/>
    <property type="match status" value="2"/>
</dbReference>
<evidence type="ECO:0000256" key="7">
    <source>
        <dbReference type="ARBA" id="ARBA00023098"/>
    </source>
</evidence>
<feature type="compositionally biased region" description="Basic and acidic residues" evidence="11">
    <location>
        <begin position="559"/>
        <end position="568"/>
    </location>
</feature>
<feature type="region of interest" description="Disordered" evidence="11">
    <location>
        <begin position="197"/>
        <end position="217"/>
    </location>
</feature>
<organism evidence="13">
    <name type="scientific">Rosellinia necatrix</name>
    <name type="common">White root-rot fungus</name>
    <dbReference type="NCBI Taxonomy" id="77044"/>
    <lineage>
        <taxon>Eukaryota</taxon>
        <taxon>Fungi</taxon>
        <taxon>Dikarya</taxon>
        <taxon>Ascomycota</taxon>
        <taxon>Pezizomycotina</taxon>
        <taxon>Sordariomycetes</taxon>
        <taxon>Xylariomycetidae</taxon>
        <taxon>Xylariales</taxon>
        <taxon>Xylariaceae</taxon>
        <taxon>Rosellinia</taxon>
    </lineage>
</organism>
<feature type="compositionally biased region" description="Polar residues" evidence="11">
    <location>
        <begin position="98"/>
        <end position="107"/>
    </location>
</feature>
<evidence type="ECO:0000256" key="2">
    <source>
        <dbReference type="ARBA" id="ARBA00008664"/>
    </source>
</evidence>
<protein>
    <recommendedName>
        <fullName evidence="9">Phospholipase D1</fullName>
        <ecNumber evidence="3">3.1.4.4</ecNumber>
    </recommendedName>
    <alternativeName>
        <fullName evidence="8">Choline phosphatase 1</fullName>
    </alternativeName>
    <alternativeName>
        <fullName evidence="10">Phosphatidylcholine-hydrolyzing phospholipase D1</fullName>
    </alternativeName>
</protein>
<evidence type="ECO:0000256" key="4">
    <source>
        <dbReference type="ARBA" id="ARBA00022737"/>
    </source>
</evidence>
<evidence type="ECO:0000256" key="5">
    <source>
        <dbReference type="ARBA" id="ARBA00022801"/>
    </source>
</evidence>
<evidence type="ECO:0000256" key="8">
    <source>
        <dbReference type="ARBA" id="ARBA00042228"/>
    </source>
</evidence>
<evidence type="ECO:0000256" key="3">
    <source>
        <dbReference type="ARBA" id="ARBA00012027"/>
    </source>
</evidence>
<dbReference type="EC" id="3.1.4.4" evidence="3"/>
<dbReference type="PANTHER" id="PTHR18896:SF76">
    <property type="entry name" value="PHOSPHOLIPASE"/>
    <property type="match status" value="1"/>
</dbReference>
<sequence>MSLDRDDSISPMTQSAGDLPPIPSSSDQPVPVSHAITTTATTTTITTASSDPPRDRVPVRDLPISHSQILELSEQLRLGGLRDYASEADREPYDYYSPSPQNGSNPATPGRLSPIPLSLSLPTRSHPVQRVSDQDENALDEPVSPSRRSVQFAGTDTVLEPPRLPHSRQTSWDEADATGRSRSERWMSKLKSTLGTTGVIQPPKAPGLTEYGAASAGSSPVLNRSYHLPDTLSEEQGSDADVEESGDEGQEREAPKMKKRKRMKRRLKQLDVFTAPNTPRQLDDIGSPSMTGRFQTLVRRSTMPDAGEHRAGLSEGEGRDRLARRPAWRRGNSWISNQRNGNVTAEEAESPQVRTPGHRRRISEMFGGAGAGAASDGEALSAPRRPFLGSERAATFGAQRWRQVKHTLRMLGKRKTDQIDFYKSAELISELRAVTPAVMILASMLQRDEHGNKRIPVLLEQLKIRVTDSFPEDSTSERHSLFTISLEYGNGNSRMTWNVTRSIREIWNIHWKYRLSLKNDRSLPTTTPQRNRPKQPAFPRKAFPYLRSYQNRDESDEDERAHGPRADDTAAEATAAEGTAGEGTAAEATASDFERRTNTGKKKSRMNTFLPRRQSSGLGEGREGSGLNPQNAAAVQRRYIEKQRTTLERYLQDMIHWLMFRPDSNRLCKFLELSALGVRLAAEGNFHGKECYLHIQSTKGIDFRRVLTPQKVIARHSRKWFLVRQNYIAVVETPATMNIYDVYLVDPLFRVETKKSKLRRFGRKIKGDAEKDKGKEVAHFADEEVPEKHHTLKLFTAERKIKLFSRNQTILRQFEQSVLDMLKHTLWHQPHRFESFAPVRRNAFAQWLVDGRDYMWNVSRAISMAQDVIYIHDWWLSPELYMRRPACISQKWRLDRLLQKKAREGVKVFIIVYRNVEQAIPIDSEYTKFSLLNLHTNIMVQRSPNQLKKNQFFYAHHEKLCIVDHDVAFIGGIDLCFGRWDNPQHPLNDNLSTGMEPGQDVTQDGEDYQLFPGKDYSNPRVLDFYKLNEPYAEMYDRSRVPRMPWHDISMQVTGQPARDLTRHFVQRWNYLRRERKPTRPTPFLLPPPDANESDLANLGLSGTCEVQMLRSAGDWSLGFPKDIREHSILTAYVKIIEESDHFVYMENQFFITSTETLNTKVVNRIGDALVERIIRAHQKGEDWRCCILIPLMPGFQNTVDQAEGSSVRLIMQFQYRSICRGPHSIFGRLEAEGINPEDYISFFSLRTWGRMGKKNDALVTEQLYIHAKTIVVDDRVALIGSANINERSMLGNRDSETACIVRDADMMWSTMGGKPYRVGRFAHTLRMRLMREHLGLDVDVITEEDRGTDINAAAAFEAEMDRMYDEGYRYPNAGGSAGAQSSTHYERPDIHATRSFNHDAPLPEDGPPSSSASSSSKGKSPERDTRVHENTNHDRDVEGYGADHWKDAQEKGQDLGRDSAVINGREVLYRPGQPARSSTKLSSNGSNGTMPAKADRTSGNGSDELPPATSGRSSRLPVGAQLAPLPVLDDTDIGGPALGINESRRPSSESLNPFISDIAPAKIDKDCMRDPLNSAFWDDVWTRVARNNTLLYRRVFRCMPDNEVSTWKDYHEYDDYARRFSESMFGTKGEANAPKSQMAGIGGAVASVGVPTIATVDGDIAEKSQPERPTTGLESSPKAPVAHGFLETLNEKAELPESDRPAEQSDLSPEKEKVTTKPSLETPSPVHLSFPPLEGQPDGVHLEAQSDRRRDRRTTFSASEKSAQGSYSESTIYNQNSMKRRRRATTKGSRRGPTFPSDLVSREDAEECCSMIQGHLVQFPYDWLEGEEKDNHWLYQADLLAPKEIYN</sequence>
<feature type="compositionally biased region" description="Polar residues" evidence="11">
    <location>
        <begin position="1475"/>
        <end position="1489"/>
    </location>
</feature>
<dbReference type="InterPro" id="IPR001736">
    <property type="entry name" value="PLipase_D/transphosphatidylase"/>
</dbReference>
<evidence type="ECO:0000313" key="14">
    <source>
        <dbReference type="Proteomes" id="UP000054516"/>
    </source>
</evidence>
<dbReference type="EMBL" id="DF977459">
    <property type="protein sequence ID" value="GAP85900.2"/>
    <property type="molecule type" value="Genomic_DNA"/>
</dbReference>
<accession>A0A1W2TD58</accession>
<dbReference type="SUPFAM" id="SSF56024">
    <property type="entry name" value="Phospholipase D/nuclease"/>
    <property type="match status" value="2"/>
</dbReference>
<comment type="catalytic activity">
    <reaction evidence="1">
        <text>a 1,2-diacyl-sn-glycero-3-phosphocholine + H2O = a 1,2-diacyl-sn-glycero-3-phosphate + choline + H(+)</text>
        <dbReference type="Rhea" id="RHEA:14445"/>
        <dbReference type="ChEBI" id="CHEBI:15354"/>
        <dbReference type="ChEBI" id="CHEBI:15377"/>
        <dbReference type="ChEBI" id="CHEBI:15378"/>
        <dbReference type="ChEBI" id="CHEBI:57643"/>
        <dbReference type="ChEBI" id="CHEBI:58608"/>
        <dbReference type="EC" id="3.1.4.4"/>
    </reaction>
</comment>
<feature type="compositionally biased region" description="Low complexity" evidence="11">
    <location>
        <begin position="35"/>
        <end position="48"/>
    </location>
</feature>
<dbReference type="InterPro" id="IPR015679">
    <property type="entry name" value="PLipase_D_fam"/>
</dbReference>
<evidence type="ECO:0000259" key="12">
    <source>
        <dbReference type="PROSITE" id="PS50035"/>
    </source>
</evidence>
<dbReference type="InterPro" id="IPR025202">
    <property type="entry name" value="PLD-like_dom"/>
</dbReference>
<evidence type="ECO:0000313" key="13">
    <source>
        <dbReference type="EMBL" id="GAP85900.2"/>
    </source>
</evidence>
<proteinExistence type="inferred from homology"/>
<dbReference type="FunFam" id="3.30.870.10:FF:000011">
    <property type="entry name" value="Phospholipase"/>
    <property type="match status" value="1"/>
</dbReference>
<dbReference type="PANTHER" id="PTHR18896">
    <property type="entry name" value="PHOSPHOLIPASE D"/>
    <property type="match status" value="1"/>
</dbReference>
<dbReference type="Proteomes" id="UP000054516">
    <property type="component" value="Unassembled WGS sequence"/>
</dbReference>
<dbReference type="InterPro" id="IPR001683">
    <property type="entry name" value="PX_dom"/>
</dbReference>
<name>A0A1W2TD58_ROSNE</name>
<comment type="similarity">
    <text evidence="2">Belongs to the phospholipase D family.</text>
</comment>